<keyword evidence="2" id="KW-1185">Reference proteome</keyword>
<dbReference type="EMBL" id="CP029255">
    <property type="protein sequence ID" value="AWK07062.1"/>
    <property type="molecule type" value="Genomic_DNA"/>
</dbReference>
<protein>
    <recommendedName>
        <fullName evidence="3">DUF2490 domain-containing protein</fullName>
    </recommendedName>
</protein>
<evidence type="ECO:0008006" key="3">
    <source>
        <dbReference type="Google" id="ProtNLM"/>
    </source>
</evidence>
<proteinExistence type="predicted"/>
<sequence>MSAMNLFKRSLILFGFIMLTQFLRAQDAPYSIGFIPASIEEVDVAFPLVEKWHLSGQVDVQLVTQGAYTNDNPFEYTQRKVIRPWLMYSGFKNLKLWLGYAHNQKYAVEEAGNYKTLENRLIIMGTLSQDMPKGSIFEQLRFETKFFDDRNGNHQTIPRLRARFGVNHFLRQDKEKTIFLAPNIGYYTELMLKFASKDYADEHFDIFRLSVYYSAGITKNIHFLAGIIGQMQLRTNGTQFDVYYGPMFSLKYSVKPKERETFDSVDGGAD</sequence>
<accession>A0A2S1YST1</accession>
<dbReference type="Proteomes" id="UP000245250">
    <property type="component" value="Chromosome"/>
</dbReference>
<dbReference type="InterPro" id="IPR019619">
    <property type="entry name" value="DUF2490"/>
</dbReference>
<name>A0A2S1YST1_9FLAO</name>
<evidence type="ECO:0000313" key="2">
    <source>
        <dbReference type="Proteomes" id="UP000245250"/>
    </source>
</evidence>
<evidence type="ECO:0000313" key="1">
    <source>
        <dbReference type="EMBL" id="AWK07062.1"/>
    </source>
</evidence>
<reference evidence="1 2" key="1">
    <citation type="submission" date="2018-05" db="EMBL/GenBank/DDBJ databases">
        <title>Genome sequencing of Flavobacterium sp. HYN0056.</title>
        <authorList>
            <person name="Yi H."/>
            <person name="Baek C."/>
        </authorList>
    </citation>
    <scope>NUCLEOTIDE SEQUENCE [LARGE SCALE GENOMIC DNA]</scope>
    <source>
        <strain evidence="1 2">HYN0056</strain>
    </source>
</reference>
<dbReference type="OrthoDB" id="1327196at2"/>
<gene>
    <name evidence="1" type="ORF">HYN56_23645</name>
</gene>
<dbReference type="Pfam" id="PF10677">
    <property type="entry name" value="DUF2490"/>
    <property type="match status" value="1"/>
</dbReference>
<dbReference type="KEGG" id="fcr:HYN56_23645"/>
<organism evidence="1 2">
    <name type="scientific">Flavobacterium crocinum</name>
    <dbReference type="NCBI Taxonomy" id="2183896"/>
    <lineage>
        <taxon>Bacteria</taxon>
        <taxon>Pseudomonadati</taxon>
        <taxon>Bacteroidota</taxon>
        <taxon>Flavobacteriia</taxon>
        <taxon>Flavobacteriales</taxon>
        <taxon>Flavobacteriaceae</taxon>
        <taxon>Flavobacterium</taxon>
    </lineage>
</organism>
<dbReference type="AlphaFoldDB" id="A0A2S1YST1"/>